<dbReference type="NCBIfam" id="TIGR02833">
    <property type="entry name" value="spore_III_AB"/>
    <property type="match status" value="1"/>
</dbReference>
<keyword evidence="2" id="KW-1185">Reference proteome</keyword>
<dbReference type="AlphaFoldDB" id="A0A8J2ZUZ5"/>
<dbReference type="Proteomes" id="UP000656813">
    <property type="component" value="Unassembled WGS sequence"/>
</dbReference>
<organism evidence="1 2">
    <name type="scientific">Pullulanibacillus pueri</name>
    <dbReference type="NCBI Taxonomy" id="1437324"/>
    <lineage>
        <taxon>Bacteria</taxon>
        <taxon>Bacillati</taxon>
        <taxon>Bacillota</taxon>
        <taxon>Bacilli</taxon>
        <taxon>Bacillales</taxon>
        <taxon>Sporolactobacillaceae</taxon>
        <taxon>Pullulanibacillus</taxon>
    </lineage>
</organism>
<reference evidence="1" key="1">
    <citation type="journal article" date="2014" name="Int. J. Syst. Evol. Microbiol.">
        <title>Complete genome sequence of Corynebacterium casei LMG S-19264T (=DSM 44701T), isolated from a smear-ripened cheese.</title>
        <authorList>
            <consortium name="US DOE Joint Genome Institute (JGI-PGF)"/>
            <person name="Walter F."/>
            <person name="Albersmeier A."/>
            <person name="Kalinowski J."/>
            <person name="Ruckert C."/>
        </authorList>
    </citation>
    <scope>NUCLEOTIDE SEQUENCE</scope>
    <source>
        <strain evidence="1">CGMCC 1.12777</strain>
    </source>
</reference>
<evidence type="ECO:0000313" key="2">
    <source>
        <dbReference type="Proteomes" id="UP000656813"/>
    </source>
</evidence>
<dbReference type="EMBL" id="BMFV01000008">
    <property type="protein sequence ID" value="GGH79570.1"/>
    <property type="molecule type" value="Genomic_DNA"/>
</dbReference>
<dbReference type="PIRSF" id="PIRSF021435">
    <property type="entry name" value="SpoIIIAB"/>
    <property type="match status" value="1"/>
</dbReference>
<dbReference type="RefSeq" id="WP_188496754.1">
    <property type="nucleotide sequence ID" value="NZ_BMFV01000008.1"/>
</dbReference>
<accession>A0A8J2ZUZ5</accession>
<name>A0A8J2ZUZ5_9BACL</name>
<proteinExistence type="predicted"/>
<gene>
    <name evidence="1" type="primary">spoIIIAB</name>
    <name evidence="1" type="ORF">GCM10007096_14690</name>
</gene>
<dbReference type="Pfam" id="PF09548">
    <property type="entry name" value="Spore_III_AB"/>
    <property type="match status" value="1"/>
</dbReference>
<sequence>MKIIGSLLIILASTAIGRLFAKGYRERPRQLRQLRSALQALETEITYSLTPISEAAARLAGQMPKPINQFFVLLQEQLKNKQRLSLQEAWNATMTQFWPYTALKKNEQEIMKQFGTTLGLSDRENQQKQIHLALTHLEREEIEAREAQATYEKLLNTMGFLAGILVVLVLF</sequence>
<evidence type="ECO:0000313" key="1">
    <source>
        <dbReference type="EMBL" id="GGH79570.1"/>
    </source>
</evidence>
<protein>
    <submittedName>
        <fullName evidence="1">Stage III sporulation protein SpoAB</fullName>
    </submittedName>
</protein>
<dbReference type="InterPro" id="IPR014198">
    <property type="entry name" value="Spore_III_AB"/>
</dbReference>
<reference evidence="1" key="2">
    <citation type="submission" date="2020-09" db="EMBL/GenBank/DDBJ databases">
        <authorList>
            <person name="Sun Q."/>
            <person name="Zhou Y."/>
        </authorList>
    </citation>
    <scope>NUCLEOTIDE SEQUENCE</scope>
    <source>
        <strain evidence="1">CGMCC 1.12777</strain>
    </source>
</reference>
<comment type="caution">
    <text evidence="1">The sequence shown here is derived from an EMBL/GenBank/DDBJ whole genome shotgun (WGS) entry which is preliminary data.</text>
</comment>